<evidence type="ECO:0000313" key="2">
    <source>
        <dbReference type="EMBL" id="PFG39468.1"/>
    </source>
</evidence>
<feature type="transmembrane region" description="Helical" evidence="1">
    <location>
        <begin position="75"/>
        <end position="91"/>
    </location>
</feature>
<feature type="transmembrane region" description="Helical" evidence="1">
    <location>
        <begin position="103"/>
        <end position="130"/>
    </location>
</feature>
<keyword evidence="1" id="KW-1133">Transmembrane helix</keyword>
<keyword evidence="1" id="KW-0472">Membrane</keyword>
<evidence type="ECO:0000313" key="3">
    <source>
        <dbReference type="Proteomes" id="UP000222106"/>
    </source>
</evidence>
<dbReference type="Proteomes" id="UP000222106">
    <property type="component" value="Unassembled WGS sequence"/>
</dbReference>
<name>A0A2A9EKN9_9MICO</name>
<protein>
    <recommendedName>
        <fullName evidence="4">Major facilitator superfamily (MFS) profile domain-containing protein</fullName>
    </recommendedName>
</protein>
<dbReference type="RefSeq" id="WP_098483574.1">
    <property type="nucleotide sequence ID" value="NZ_PDJI01000004.1"/>
</dbReference>
<evidence type="ECO:0008006" key="4">
    <source>
        <dbReference type="Google" id="ProtNLM"/>
    </source>
</evidence>
<gene>
    <name evidence="2" type="ORF">ATJ97_1974</name>
</gene>
<sequence>MPGAARVLAGVVVTLGVGGVAGGVCVWLLRLAALAAGERPDAGTTGMLVAVVTFVAALLPGAVATALGRRRTGRALLAAGSVVVATAGAAAQDWQRLSVLSPVALGVTVALYGGLLAVVVGAAAATDWLADAAVRPVGR</sequence>
<feature type="transmembrane region" description="Helical" evidence="1">
    <location>
        <begin position="49"/>
        <end position="68"/>
    </location>
</feature>
<evidence type="ECO:0000256" key="1">
    <source>
        <dbReference type="SAM" id="Phobius"/>
    </source>
</evidence>
<feature type="transmembrane region" description="Helical" evidence="1">
    <location>
        <begin position="7"/>
        <end position="29"/>
    </location>
</feature>
<keyword evidence="3" id="KW-1185">Reference proteome</keyword>
<keyword evidence="1" id="KW-0812">Transmembrane</keyword>
<comment type="caution">
    <text evidence="2">The sequence shown here is derived from an EMBL/GenBank/DDBJ whole genome shotgun (WGS) entry which is preliminary data.</text>
</comment>
<reference evidence="2 3" key="1">
    <citation type="submission" date="2017-10" db="EMBL/GenBank/DDBJ databases">
        <title>Sequencing the genomes of 1000 actinobacteria strains.</title>
        <authorList>
            <person name="Klenk H.-P."/>
        </authorList>
    </citation>
    <scope>NUCLEOTIDE SEQUENCE [LARGE SCALE GENOMIC DNA]</scope>
    <source>
        <strain evidence="2 3">DSM 21838</strain>
    </source>
</reference>
<dbReference type="EMBL" id="PDJI01000004">
    <property type="protein sequence ID" value="PFG39468.1"/>
    <property type="molecule type" value="Genomic_DNA"/>
</dbReference>
<accession>A0A2A9EKN9</accession>
<organism evidence="2 3">
    <name type="scientific">Georgenia soli</name>
    <dbReference type="NCBI Taxonomy" id="638953"/>
    <lineage>
        <taxon>Bacteria</taxon>
        <taxon>Bacillati</taxon>
        <taxon>Actinomycetota</taxon>
        <taxon>Actinomycetes</taxon>
        <taxon>Micrococcales</taxon>
        <taxon>Bogoriellaceae</taxon>
        <taxon>Georgenia</taxon>
    </lineage>
</organism>
<proteinExistence type="predicted"/>
<dbReference type="AlphaFoldDB" id="A0A2A9EKN9"/>